<feature type="transmembrane region" description="Helical" evidence="7">
    <location>
        <begin position="136"/>
        <end position="154"/>
    </location>
</feature>
<evidence type="ECO:0000256" key="5">
    <source>
        <dbReference type="ARBA" id="ARBA00022989"/>
    </source>
</evidence>
<keyword evidence="6 7" id="KW-0472">Membrane</keyword>
<keyword evidence="10" id="KW-1185">Reference proteome</keyword>
<evidence type="ECO:0000313" key="10">
    <source>
        <dbReference type="Proteomes" id="UP001230220"/>
    </source>
</evidence>
<feature type="transmembrane region" description="Helical" evidence="7">
    <location>
        <begin position="195"/>
        <end position="214"/>
    </location>
</feature>
<keyword evidence="4 7" id="KW-0812">Transmembrane</keyword>
<feature type="transmembrane region" description="Helical" evidence="7">
    <location>
        <begin position="20"/>
        <end position="48"/>
    </location>
</feature>
<reference evidence="9 10" key="1">
    <citation type="submission" date="2023-07" db="EMBL/GenBank/DDBJ databases">
        <title>Genomic Encyclopedia of Type Strains, Phase IV (KMG-IV): sequencing the most valuable type-strain genomes for metagenomic binning, comparative biology and taxonomic classification.</title>
        <authorList>
            <person name="Goeker M."/>
        </authorList>
    </citation>
    <scope>NUCLEOTIDE SEQUENCE [LARGE SCALE GENOMIC DNA]</scope>
    <source>
        <strain evidence="9 10">DSM 16784</strain>
    </source>
</reference>
<organism evidence="9 10">
    <name type="scientific">Breznakia pachnodae</name>
    <dbReference type="NCBI Taxonomy" id="265178"/>
    <lineage>
        <taxon>Bacteria</taxon>
        <taxon>Bacillati</taxon>
        <taxon>Bacillota</taxon>
        <taxon>Erysipelotrichia</taxon>
        <taxon>Erysipelotrichales</taxon>
        <taxon>Erysipelotrichaceae</taxon>
        <taxon>Breznakia</taxon>
    </lineage>
</organism>
<comment type="similarity">
    <text evidence="7">Belongs to the binding-protein-dependent transport system permease family.</text>
</comment>
<evidence type="ECO:0000259" key="8">
    <source>
        <dbReference type="PROSITE" id="PS50928"/>
    </source>
</evidence>
<dbReference type="Gene3D" id="1.10.3720.10">
    <property type="entry name" value="MetI-like"/>
    <property type="match status" value="1"/>
</dbReference>
<dbReference type="InterPro" id="IPR043429">
    <property type="entry name" value="ArtM/GltK/GlnP/TcyL/YhdX-like"/>
</dbReference>
<evidence type="ECO:0000256" key="2">
    <source>
        <dbReference type="ARBA" id="ARBA00022448"/>
    </source>
</evidence>
<feature type="transmembrane region" description="Helical" evidence="7">
    <location>
        <begin position="60"/>
        <end position="81"/>
    </location>
</feature>
<gene>
    <name evidence="9" type="ORF">J2S15_001186</name>
</gene>
<feature type="domain" description="ABC transmembrane type-1" evidence="8">
    <location>
        <begin position="22"/>
        <end position="213"/>
    </location>
</feature>
<dbReference type="EMBL" id="JAUSUR010000001">
    <property type="protein sequence ID" value="MDQ0360455.1"/>
    <property type="molecule type" value="Genomic_DNA"/>
</dbReference>
<dbReference type="PANTHER" id="PTHR30614">
    <property type="entry name" value="MEMBRANE COMPONENT OF AMINO ACID ABC TRANSPORTER"/>
    <property type="match status" value="1"/>
</dbReference>
<dbReference type="CDD" id="cd06261">
    <property type="entry name" value="TM_PBP2"/>
    <property type="match status" value="1"/>
</dbReference>
<accession>A0ABU0E1N7</accession>
<protein>
    <submittedName>
        <fullName evidence="9">Polar amino acid transport system permease protein</fullName>
    </submittedName>
</protein>
<dbReference type="PROSITE" id="PS50928">
    <property type="entry name" value="ABC_TM1"/>
    <property type="match status" value="1"/>
</dbReference>
<dbReference type="RefSeq" id="WP_307406359.1">
    <property type="nucleotide sequence ID" value="NZ_JAUSUR010000001.1"/>
</dbReference>
<keyword evidence="3" id="KW-1003">Cell membrane</keyword>
<dbReference type="Proteomes" id="UP001230220">
    <property type="component" value="Unassembled WGS sequence"/>
</dbReference>
<keyword evidence="2 7" id="KW-0813">Transport</keyword>
<evidence type="ECO:0000256" key="7">
    <source>
        <dbReference type="RuleBase" id="RU363032"/>
    </source>
</evidence>
<dbReference type="Pfam" id="PF00528">
    <property type="entry name" value="BPD_transp_1"/>
    <property type="match status" value="1"/>
</dbReference>
<evidence type="ECO:0000256" key="6">
    <source>
        <dbReference type="ARBA" id="ARBA00023136"/>
    </source>
</evidence>
<evidence type="ECO:0000256" key="4">
    <source>
        <dbReference type="ARBA" id="ARBA00022692"/>
    </source>
</evidence>
<sequence length="225" mass="25615">MEALGLEVLLRGNNMERLLLGLWTTIEIAGISLFLSIPIGIFIGIMMTSQYRFIQKLMKIYIEFIRMMPQIVMLIVVFFGFSKHLGIQLSGETASILVFSAWGSAELGDLVRGALVSLPKHHHETAISLGMNKMQILIYISLPLIVRQIIPQLMNLITRMIKTTSLIILVGVVEVSKTAQQIIEANRYEYPNLALTLYSIIFLLYFLICFPISFGSKKLEERWKY</sequence>
<dbReference type="InterPro" id="IPR000515">
    <property type="entry name" value="MetI-like"/>
</dbReference>
<dbReference type="SUPFAM" id="SSF161098">
    <property type="entry name" value="MetI-like"/>
    <property type="match status" value="1"/>
</dbReference>
<evidence type="ECO:0000256" key="1">
    <source>
        <dbReference type="ARBA" id="ARBA00004651"/>
    </source>
</evidence>
<name>A0ABU0E1N7_9FIRM</name>
<comment type="subcellular location">
    <subcellularLocation>
        <location evidence="1 7">Cell membrane</location>
        <topology evidence="1 7">Multi-pass membrane protein</topology>
    </subcellularLocation>
</comment>
<keyword evidence="5 7" id="KW-1133">Transmembrane helix</keyword>
<comment type="caution">
    <text evidence="9">The sequence shown here is derived from an EMBL/GenBank/DDBJ whole genome shotgun (WGS) entry which is preliminary data.</text>
</comment>
<dbReference type="InterPro" id="IPR035906">
    <property type="entry name" value="MetI-like_sf"/>
</dbReference>
<dbReference type="PANTHER" id="PTHR30614:SF36">
    <property type="entry name" value="ABC TRANSPORTER MEMBRANE-SPANNING PERMEASE-GLUTAMINE TRANSPORT"/>
    <property type="match status" value="1"/>
</dbReference>
<evidence type="ECO:0000313" key="9">
    <source>
        <dbReference type="EMBL" id="MDQ0360455.1"/>
    </source>
</evidence>
<dbReference type="InterPro" id="IPR010065">
    <property type="entry name" value="AA_ABC_transptr_permease_3TM"/>
</dbReference>
<evidence type="ECO:0000256" key="3">
    <source>
        <dbReference type="ARBA" id="ARBA00022475"/>
    </source>
</evidence>
<proteinExistence type="inferred from homology"/>
<dbReference type="NCBIfam" id="TIGR01726">
    <property type="entry name" value="HEQRo_perm_3TM"/>
    <property type="match status" value="1"/>
</dbReference>